<dbReference type="SMART" id="SM00220">
    <property type="entry name" value="S_TKc"/>
    <property type="match status" value="1"/>
</dbReference>
<accession>A0A819VWD6</accession>
<comment type="caution">
    <text evidence="4">The sequence shown here is derived from an EMBL/GenBank/DDBJ whole genome shotgun (WGS) entry which is preliminary data.</text>
</comment>
<dbReference type="Pfam" id="PF00069">
    <property type="entry name" value="Pkinase"/>
    <property type="match status" value="1"/>
</dbReference>
<dbReference type="PANTHER" id="PTHR24346">
    <property type="entry name" value="MAP/MICROTUBULE AFFINITY-REGULATING KINASE"/>
    <property type="match status" value="1"/>
</dbReference>
<evidence type="ECO:0000256" key="2">
    <source>
        <dbReference type="ARBA" id="ARBA00022840"/>
    </source>
</evidence>
<dbReference type="PROSITE" id="PS50011">
    <property type="entry name" value="PROTEIN_KINASE_DOM"/>
    <property type="match status" value="1"/>
</dbReference>
<dbReference type="GO" id="GO:0005524">
    <property type="term" value="F:ATP binding"/>
    <property type="evidence" value="ECO:0007669"/>
    <property type="project" value="UniProtKB-KW"/>
</dbReference>
<sequence length="258" mass="30209">MIMPLHGQGIDLYEFIEKGAKIDESLASYIFRQVVDAVSYLHRNHIAHQDIKDENLIIDEQFHIKLIDFGSAISITQADMYTSNFGGTTEFCCPEFFQTGSCQPYVADIWAMMVTLYVIIFRRYPFLNPDEIKRCQLDIKFLQSRISDELYDLITSTLIRQPYHRLTMYEIEKHEWILQPFNSEFYSWNTVTQNSLEETFLTGNHLPSGDDDNSNDHSFASLTRQIQNQFHLFEKTKKDNQSDKNNLFAYLNCKHASI</sequence>
<evidence type="ECO:0000256" key="1">
    <source>
        <dbReference type="ARBA" id="ARBA00022741"/>
    </source>
</evidence>
<dbReference type="InterPro" id="IPR008271">
    <property type="entry name" value="Ser/Thr_kinase_AS"/>
</dbReference>
<keyword evidence="2" id="KW-0067">ATP-binding</keyword>
<evidence type="ECO:0000313" key="5">
    <source>
        <dbReference type="Proteomes" id="UP000663844"/>
    </source>
</evidence>
<reference evidence="4" key="1">
    <citation type="submission" date="2021-02" db="EMBL/GenBank/DDBJ databases">
        <authorList>
            <person name="Nowell W R."/>
        </authorList>
    </citation>
    <scope>NUCLEOTIDE SEQUENCE</scope>
</reference>
<dbReference type="EMBL" id="CAJOAZ010005852">
    <property type="protein sequence ID" value="CAF4115028.1"/>
    <property type="molecule type" value="Genomic_DNA"/>
</dbReference>
<proteinExistence type="predicted"/>
<gene>
    <name evidence="4" type="ORF">OXD698_LOCUS36155</name>
</gene>
<dbReference type="SUPFAM" id="SSF56112">
    <property type="entry name" value="Protein kinase-like (PK-like)"/>
    <property type="match status" value="1"/>
</dbReference>
<protein>
    <recommendedName>
        <fullName evidence="3">Protein kinase domain-containing protein</fullName>
    </recommendedName>
</protein>
<dbReference type="GO" id="GO:0005634">
    <property type="term" value="C:nucleus"/>
    <property type="evidence" value="ECO:0007669"/>
    <property type="project" value="TreeGrafter"/>
</dbReference>
<dbReference type="GO" id="GO:0004674">
    <property type="term" value="F:protein serine/threonine kinase activity"/>
    <property type="evidence" value="ECO:0007669"/>
    <property type="project" value="TreeGrafter"/>
</dbReference>
<dbReference type="AlphaFoldDB" id="A0A819VWD6"/>
<dbReference type="Proteomes" id="UP000663844">
    <property type="component" value="Unassembled WGS sequence"/>
</dbReference>
<dbReference type="PANTHER" id="PTHR24346:SF51">
    <property type="entry name" value="PAS DOMAIN-CONTAINING SERINE_THREONINE-PROTEIN KINASE"/>
    <property type="match status" value="1"/>
</dbReference>
<name>A0A819VWD6_9BILA</name>
<dbReference type="InterPro" id="IPR011009">
    <property type="entry name" value="Kinase-like_dom_sf"/>
</dbReference>
<dbReference type="PROSITE" id="PS00108">
    <property type="entry name" value="PROTEIN_KINASE_ST"/>
    <property type="match status" value="1"/>
</dbReference>
<evidence type="ECO:0000259" key="3">
    <source>
        <dbReference type="PROSITE" id="PS50011"/>
    </source>
</evidence>
<organism evidence="4 5">
    <name type="scientific">Adineta steineri</name>
    <dbReference type="NCBI Taxonomy" id="433720"/>
    <lineage>
        <taxon>Eukaryota</taxon>
        <taxon>Metazoa</taxon>
        <taxon>Spiralia</taxon>
        <taxon>Gnathifera</taxon>
        <taxon>Rotifera</taxon>
        <taxon>Eurotatoria</taxon>
        <taxon>Bdelloidea</taxon>
        <taxon>Adinetida</taxon>
        <taxon>Adinetidae</taxon>
        <taxon>Adineta</taxon>
    </lineage>
</organism>
<evidence type="ECO:0000313" key="4">
    <source>
        <dbReference type="EMBL" id="CAF4115028.1"/>
    </source>
</evidence>
<feature type="domain" description="Protein kinase" evidence="3">
    <location>
        <begin position="1"/>
        <end position="177"/>
    </location>
</feature>
<dbReference type="GO" id="GO:0005829">
    <property type="term" value="C:cytosol"/>
    <property type="evidence" value="ECO:0007669"/>
    <property type="project" value="TreeGrafter"/>
</dbReference>
<dbReference type="GO" id="GO:0045719">
    <property type="term" value="P:negative regulation of glycogen biosynthetic process"/>
    <property type="evidence" value="ECO:0007669"/>
    <property type="project" value="TreeGrafter"/>
</dbReference>
<dbReference type="GO" id="GO:0035556">
    <property type="term" value="P:intracellular signal transduction"/>
    <property type="evidence" value="ECO:0007669"/>
    <property type="project" value="TreeGrafter"/>
</dbReference>
<keyword evidence="1" id="KW-0547">Nucleotide-binding</keyword>
<dbReference type="InterPro" id="IPR000719">
    <property type="entry name" value="Prot_kinase_dom"/>
</dbReference>
<dbReference type="Gene3D" id="1.10.510.10">
    <property type="entry name" value="Transferase(Phosphotransferase) domain 1"/>
    <property type="match status" value="1"/>
</dbReference>